<reference evidence="1 2" key="1">
    <citation type="journal article" date="2007" name="J. Virol.">
        <title>New adenovirus species found in a patient presenting with gastroenteritis.</title>
        <authorList>
            <person name="Jones M.S."/>
            <person name="Harrach B."/>
            <person name="Ganac R.D."/>
            <person name="Gozum M.M."/>
            <person name="Dela Cruz W.P."/>
            <person name="Riedel B."/>
            <person name="Pan C."/>
            <person name="Delwart E.L."/>
            <person name="Schnurr D.P."/>
        </authorList>
    </citation>
    <scope>NUCLEOTIDE SEQUENCE [LARGE SCALE GENOMIC DNA]</scope>
    <source>
        <strain evidence="1">T03-2244</strain>
    </source>
</reference>
<protein>
    <submittedName>
        <fullName evidence="1">U protein</fullName>
    </submittedName>
</protein>
<dbReference type="EMBL" id="DQ923122">
    <property type="protein sequence ID" value="ABK35057.1"/>
    <property type="molecule type" value="Genomic_DNA"/>
</dbReference>
<name>A0MK69_9ADEN</name>
<evidence type="ECO:0000313" key="1">
    <source>
        <dbReference type="EMBL" id="ABK35057.1"/>
    </source>
</evidence>
<proteinExistence type="predicted"/>
<sequence length="53" mass="6294">MKIVGEDKEVDTDISFRVWRKFAAHHHIPYESWEEGKVVLLNDNTKKLLSNLR</sequence>
<organism evidence="1 2">
    <name type="scientific">human adenovirus 52</name>
    <dbReference type="NCBI Taxonomy" id="332179"/>
    <lineage>
        <taxon>Viruses</taxon>
        <taxon>Varidnaviria</taxon>
        <taxon>Bamfordvirae</taxon>
        <taxon>Preplasmiviricota</taxon>
        <taxon>Polisuviricotina</taxon>
        <taxon>Pharingeaviricetes</taxon>
        <taxon>Rowavirales</taxon>
        <taxon>Adenoviridae</taxon>
        <taxon>Mastadenovirus</taxon>
        <taxon>Mastadenovirus russelli</taxon>
        <taxon>Human mastadenovirus G</taxon>
    </lineage>
</organism>
<dbReference type="Proteomes" id="UP000109192">
    <property type="component" value="Segment"/>
</dbReference>
<gene>
    <name evidence="1" type="primary">U</name>
</gene>
<evidence type="ECO:0000313" key="2">
    <source>
        <dbReference type="Proteomes" id="UP000109192"/>
    </source>
</evidence>
<accession>A0MK69</accession>